<dbReference type="InterPro" id="IPR056789">
    <property type="entry name" value="LRR_R13L1-DRL21"/>
</dbReference>
<dbReference type="PANTHER" id="PTHR36766">
    <property type="entry name" value="PLANT BROAD-SPECTRUM MILDEW RESISTANCE PROTEIN RPW8"/>
    <property type="match status" value="1"/>
</dbReference>
<keyword evidence="3" id="KW-0611">Plant defense</keyword>
<name>B8B9J9_ORYSI</name>
<dbReference type="InterPro" id="IPR027417">
    <property type="entry name" value="P-loop_NTPase"/>
</dbReference>
<dbReference type="Gene3D" id="3.40.50.300">
    <property type="entry name" value="P-loop containing nucleotide triphosphate hydrolases"/>
    <property type="match status" value="1"/>
</dbReference>
<evidence type="ECO:0000256" key="1">
    <source>
        <dbReference type="ARBA" id="ARBA00022614"/>
    </source>
</evidence>
<proteinExistence type="predicted"/>
<evidence type="ECO:0000259" key="4">
    <source>
        <dbReference type="Pfam" id="PF00931"/>
    </source>
</evidence>
<reference evidence="7 8" key="1">
    <citation type="journal article" date="2005" name="PLoS Biol.">
        <title>The genomes of Oryza sativa: a history of duplications.</title>
        <authorList>
            <person name="Yu J."/>
            <person name="Wang J."/>
            <person name="Lin W."/>
            <person name="Li S."/>
            <person name="Li H."/>
            <person name="Zhou J."/>
            <person name="Ni P."/>
            <person name="Dong W."/>
            <person name="Hu S."/>
            <person name="Zeng C."/>
            <person name="Zhang J."/>
            <person name="Zhang Y."/>
            <person name="Li R."/>
            <person name="Xu Z."/>
            <person name="Li S."/>
            <person name="Li X."/>
            <person name="Zheng H."/>
            <person name="Cong L."/>
            <person name="Lin L."/>
            <person name="Yin J."/>
            <person name="Geng J."/>
            <person name="Li G."/>
            <person name="Shi J."/>
            <person name="Liu J."/>
            <person name="Lv H."/>
            <person name="Li J."/>
            <person name="Wang J."/>
            <person name="Deng Y."/>
            <person name="Ran L."/>
            <person name="Shi X."/>
            <person name="Wang X."/>
            <person name="Wu Q."/>
            <person name="Li C."/>
            <person name="Ren X."/>
            <person name="Wang J."/>
            <person name="Wang X."/>
            <person name="Li D."/>
            <person name="Liu D."/>
            <person name="Zhang X."/>
            <person name="Ji Z."/>
            <person name="Zhao W."/>
            <person name="Sun Y."/>
            <person name="Zhang Z."/>
            <person name="Bao J."/>
            <person name="Han Y."/>
            <person name="Dong L."/>
            <person name="Ji J."/>
            <person name="Chen P."/>
            <person name="Wu S."/>
            <person name="Liu J."/>
            <person name="Xiao Y."/>
            <person name="Bu D."/>
            <person name="Tan J."/>
            <person name="Yang L."/>
            <person name="Ye C."/>
            <person name="Zhang J."/>
            <person name="Xu J."/>
            <person name="Zhou Y."/>
            <person name="Yu Y."/>
            <person name="Zhang B."/>
            <person name="Zhuang S."/>
            <person name="Wei H."/>
            <person name="Liu B."/>
            <person name="Lei M."/>
            <person name="Yu H."/>
            <person name="Li Y."/>
            <person name="Xu H."/>
            <person name="Wei S."/>
            <person name="He X."/>
            <person name="Fang L."/>
            <person name="Zhang Z."/>
            <person name="Zhang Y."/>
            <person name="Huang X."/>
            <person name="Su Z."/>
            <person name="Tong W."/>
            <person name="Li J."/>
            <person name="Tong Z."/>
            <person name="Li S."/>
            <person name="Ye J."/>
            <person name="Wang L."/>
            <person name="Fang L."/>
            <person name="Lei T."/>
            <person name="Chen C."/>
            <person name="Chen H."/>
            <person name="Xu Z."/>
            <person name="Li H."/>
            <person name="Huang H."/>
            <person name="Zhang F."/>
            <person name="Xu H."/>
            <person name="Li N."/>
            <person name="Zhao C."/>
            <person name="Li S."/>
            <person name="Dong L."/>
            <person name="Huang Y."/>
            <person name="Li L."/>
            <person name="Xi Y."/>
            <person name="Qi Q."/>
            <person name="Li W."/>
            <person name="Zhang B."/>
            <person name="Hu W."/>
            <person name="Zhang Y."/>
            <person name="Tian X."/>
            <person name="Jiao Y."/>
            <person name="Liang X."/>
            <person name="Jin J."/>
            <person name="Gao L."/>
            <person name="Zheng W."/>
            <person name="Hao B."/>
            <person name="Liu S."/>
            <person name="Wang W."/>
            <person name="Yuan L."/>
            <person name="Cao M."/>
            <person name="McDermott J."/>
            <person name="Samudrala R."/>
            <person name="Wang J."/>
            <person name="Wong G.K."/>
            <person name="Yang H."/>
        </authorList>
    </citation>
    <scope>NUCLEOTIDE SEQUENCE [LARGE SCALE GENOMIC DNA]</scope>
    <source>
        <strain evidence="8">cv. 93-11</strain>
    </source>
</reference>
<evidence type="ECO:0000313" key="7">
    <source>
        <dbReference type="EMBL" id="EEC83312.1"/>
    </source>
</evidence>
<dbReference type="SUPFAM" id="SSF52058">
    <property type="entry name" value="L domain-like"/>
    <property type="match status" value="3"/>
</dbReference>
<keyword evidence="8" id="KW-1185">Reference proteome</keyword>
<dbReference type="Pfam" id="PF25019">
    <property type="entry name" value="LRR_R13L1-DRL21"/>
    <property type="match status" value="1"/>
</dbReference>
<dbReference type="Gene3D" id="3.80.10.10">
    <property type="entry name" value="Ribonuclease Inhibitor"/>
    <property type="match status" value="5"/>
</dbReference>
<dbReference type="PANTHER" id="PTHR36766:SF30">
    <property type="entry name" value="TIR-NBS TYPE DISEASE RESISTANCE PROTEIN-RELATED"/>
    <property type="match status" value="1"/>
</dbReference>
<dbReference type="GO" id="GO:0006952">
    <property type="term" value="P:defense response"/>
    <property type="evidence" value="ECO:0007669"/>
    <property type="project" value="UniProtKB-KW"/>
</dbReference>
<gene>
    <name evidence="7" type="ORF">OsI_28684</name>
</gene>
<feature type="domain" description="R13L1/DRL21-like LRR repeat region" evidence="6">
    <location>
        <begin position="940"/>
        <end position="1064"/>
    </location>
</feature>
<evidence type="ECO:0000259" key="5">
    <source>
        <dbReference type="Pfam" id="PF23598"/>
    </source>
</evidence>
<keyword evidence="1" id="KW-0433">Leucine-rich repeat</keyword>
<dbReference type="FunFam" id="3.40.50.300:FF:001091">
    <property type="entry name" value="Probable disease resistance protein At1g61300"/>
    <property type="match status" value="1"/>
</dbReference>
<organism evidence="7 8">
    <name type="scientific">Oryza sativa subsp. indica</name>
    <name type="common">Rice</name>
    <dbReference type="NCBI Taxonomy" id="39946"/>
    <lineage>
        <taxon>Eukaryota</taxon>
        <taxon>Viridiplantae</taxon>
        <taxon>Streptophyta</taxon>
        <taxon>Embryophyta</taxon>
        <taxon>Tracheophyta</taxon>
        <taxon>Spermatophyta</taxon>
        <taxon>Magnoliopsida</taxon>
        <taxon>Liliopsida</taxon>
        <taxon>Poales</taxon>
        <taxon>Poaceae</taxon>
        <taxon>BOP clade</taxon>
        <taxon>Oryzoideae</taxon>
        <taxon>Oryzeae</taxon>
        <taxon>Oryzinae</taxon>
        <taxon>Oryza</taxon>
        <taxon>Oryza sativa</taxon>
    </lineage>
</organism>
<dbReference type="PRINTS" id="PR00364">
    <property type="entry name" value="DISEASERSIST"/>
</dbReference>
<dbReference type="HOGENOM" id="CLU_000837_8_4_1"/>
<feature type="domain" description="Disease resistance R13L4/SHOC-2-like LRR" evidence="5">
    <location>
        <begin position="542"/>
        <end position="711"/>
    </location>
</feature>
<evidence type="ECO:0000256" key="3">
    <source>
        <dbReference type="ARBA" id="ARBA00022821"/>
    </source>
</evidence>
<dbReference type="Pfam" id="PF00931">
    <property type="entry name" value="NB-ARC"/>
    <property type="match status" value="1"/>
</dbReference>
<dbReference type="InterPro" id="IPR055414">
    <property type="entry name" value="LRR_R13L4/SHOC2-like"/>
</dbReference>
<dbReference type="SUPFAM" id="SSF52540">
    <property type="entry name" value="P-loop containing nucleoside triphosphate hydrolases"/>
    <property type="match status" value="1"/>
</dbReference>
<sequence length="1701" mass="193210">MDKAAVVPLPITGGVNDDRTAALQQWASTVGFGGEVGRLVEAHRRLGSVLAETQGKEIRNKELQRRLREASHDAARARDLLGELEYYRIREEVERDDHDKLLHDNANGNLLLSMPQRDVEFFNNDAAKDDKDTTESSLSNTDSSASALQVTTYIASSSSPVPCLETLNKCISNEISKYTEKCYRIAKQVSEALELESLDYLYAHKYQRTRTDHRETSPCQSEPKVHGRDQQRDLIISKLTSEECARKKLSILAIIGDGGIGKTTLAKLVFNNSTVSKHFDVLLWVYVSVHFDQNKIMQEMLDSFCGDEHDEIKKSKELQLQDKLDYLLKSKRVLLVMDDMWEDSTKEKWDELLDPLLKNDVMGNSVLVTTRKPSVATMIEAADHINLDGLKKDDFWYEKERLINMWIAQDLLCSADIHTRPEDIGNEYFDDLLDWGFFEKQFEHSTLLIMHDLIHDLAQKVSSDESFTIEGNEPRNAPPCVRHVSVITEWEYKTKLNGTVYPNDSFLQEFSNSFRELQQRSLSTLMLFGPHDLDFADTFRQELNEVRSIRVLKLEMVFFALDSLIGNISAFVNLRYLELGCFYKGPRLELPEAICRLYHLKVLDIKKNWGPSTSLPREMSKLVNLRHFIAEKELHAKIAGIGKMVSLQGLKAFDVKKDHEFSISQLRGLNQLRGSISISSLYNAGHEEASQARLCDKDNLTCLHLSWLTLSRNHVARRTLPILEDLKPHSGLRNLQKVSSDESFTIEGNEPRNAPPCVRHVSVITEWEYKTKLNGTVYPNDSFLQEFSNSFRELQQRSLSTLMLFGPHDLDFADTFRQELNEVRSIRVLKLEMVFFDLDSLIGNISAFVNLRYLELGCFYKGPRLELPEAICRLYHLKVLDIKKNWGPSTSLPREMSKLVNLRHFIAEKELHAKIAGIGKMVSLQELKAFDVKKDHEFSISQLRGLNQLRGSISISSLYNAGHEEASQARLCDKDNLTCLHLSWLTLSRNRVARRTLPILEDLKPHSGLRNLQVVGYRHSLPSWLCSTVHLTSLRSLHLDRCIRWQTIPHPQQLPLLQELHLIQLPRVYKIEIGPLKVLEIRWLQNLRQCILLDKEQSYATLQILEVEGCPKLDEFVLQIFMSSGVQSTYQFLGIHRLKIHNDFLRASIPLLLLNSLSDIDLCGEHSKFTRFRLKPFGTSDGLSLQIKGDRYIQKIEERLFTLEKLKDLRELEIRDYQSVIFQRQFWEGFEQLTSLKKFRVIKCPEIFSTNFELFLPPSVEELELSGCNITLIQLSQLLVNLHLLKSFKLTNCQGVTSLPVGLFTDEQNTMSEGSWHIPPRCFTSLESLQISFTTAPSDANSIMHFTSKKGLGRFVSLKKIVVENCPTLLSRALSGGASHISPSSLDKLCMTGIQDSTLQFSDVSSIADLDVSGCPNLACLDLSSCTALEKLCVIDCHLLQSIEGLPSCSALRDLRIGNCALLPSLSASLDTLKTLSIESNTNLASLELKSCTSLQKLCIENCPALTSWEGLKSLVSLEILKVEASPGFITRWISAAAEVNIEEKNFSLPLEKLNVDNIDVLCVPICSQLTSLKILSIEEDRHDPDGHVKFLTDNHVKGLSFLTCLRFLDLENFEQLRSLSAELGSLASLQRLHLGNCGHITSLPVGGLPASLKDMELYNCSKELNVLCRDMLRLRRNLHLWVDGDEEDFFSQNCSDEEIS</sequence>
<feature type="domain" description="NB-ARC" evidence="4">
    <location>
        <begin position="232"/>
        <end position="396"/>
    </location>
</feature>
<keyword evidence="2" id="KW-0677">Repeat</keyword>
<dbReference type="Gramene" id="BGIOSGA028406-TA">
    <property type="protein sequence ID" value="BGIOSGA028406-PA"/>
    <property type="gene ID" value="BGIOSGA028406"/>
</dbReference>
<dbReference type="InterPro" id="IPR002182">
    <property type="entry name" value="NB-ARC"/>
</dbReference>
<evidence type="ECO:0000313" key="8">
    <source>
        <dbReference type="Proteomes" id="UP000007015"/>
    </source>
</evidence>
<dbReference type="OMA" id="SVITEWE"/>
<dbReference type="Pfam" id="PF23598">
    <property type="entry name" value="LRR_14"/>
    <property type="match status" value="1"/>
</dbReference>
<evidence type="ECO:0000256" key="2">
    <source>
        <dbReference type="ARBA" id="ARBA00022737"/>
    </source>
</evidence>
<evidence type="ECO:0000259" key="6">
    <source>
        <dbReference type="Pfam" id="PF25019"/>
    </source>
</evidence>
<dbReference type="Proteomes" id="UP000007015">
    <property type="component" value="Chromosome 8"/>
</dbReference>
<protein>
    <submittedName>
        <fullName evidence="7">Uncharacterized protein</fullName>
    </submittedName>
</protein>
<dbReference type="InterPro" id="IPR032675">
    <property type="entry name" value="LRR_dom_sf"/>
</dbReference>
<dbReference type="EMBL" id="CM000133">
    <property type="protein sequence ID" value="EEC83312.1"/>
    <property type="molecule type" value="Genomic_DNA"/>
</dbReference>
<dbReference type="STRING" id="39946.B8B9J9"/>
<accession>B8B9J9</accession>
<dbReference type="GO" id="GO:0043531">
    <property type="term" value="F:ADP binding"/>
    <property type="evidence" value="ECO:0007669"/>
    <property type="project" value="InterPro"/>
</dbReference>